<dbReference type="KEGG" id="vcw:GJQ55_04280"/>
<dbReference type="PROSITE" id="PS51635">
    <property type="entry name" value="PNPLA"/>
    <property type="match status" value="1"/>
</dbReference>
<protein>
    <submittedName>
        <fullName evidence="6">Alpha/beta hydrolase</fullName>
    </submittedName>
</protein>
<dbReference type="InterPro" id="IPR002641">
    <property type="entry name" value="PNPLA_dom"/>
</dbReference>
<feature type="short sequence motif" description="DGA/G" evidence="4">
    <location>
        <begin position="154"/>
        <end position="156"/>
    </location>
</feature>
<dbReference type="PANTHER" id="PTHR14226">
    <property type="entry name" value="NEUROPATHY TARGET ESTERASE/SWISS CHEESE D.MELANOGASTER"/>
    <property type="match status" value="1"/>
</dbReference>
<accession>A0A9X7YNK6</accession>
<evidence type="ECO:0000259" key="5">
    <source>
        <dbReference type="PROSITE" id="PS51635"/>
    </source>
</evidence>
<keyword evidence="1 4" id="KW-0378">Hydrolase</keyword>
<evidence type="ECO:0000256" key="3">
    <source>
        <dbReference type="ARBA" id="ARBA00023098"/>
    </source>
</evidence>
<feature type="active site" description="Nucleophile" evidence="4">
    <location>
        <position position="40"/>
    </location>
</feature>
<feature type="domain" description="PNPLA" evidence="5">
    <location>
        <begin position="7"/>
        <end position="167"/>
    </location>
</feature>
<dbReference type="GO" id="GO:0016787">
    <property type="term" value="F:hydrolase activity"/>
    <property type="evidence" value="ECO:0007669"/>
    <property type="project" value="UniProtKB-UniRule"/>
</dbReference>
<sequence>MSKTVALALGSGGARGYAHIGVIEALEARGYDIVTVSGSSMGAVVGGFYCAGKLQQYRDWVVALKYLDVLKLLDISLLSSGMIRGDRIFNIVGEMLNGQLIEDLPIPFTAVATDLTNHKEVWFQSGSLSQAVRASAAIPSLLSPVAYNGRLLVDGAVLNPLPITPCVSAHADFIMAVDINADVPQPMDLLQQSEDAAAEKNKWFSSFLDKAGKWFEGKGTRRQAEENLGKLEILDQVLEVMGGALTQYKIAGYPPDLLIKVPKDSCQMYEFYRAEEMIRLGRRIADDALDAFEAGHSSLYGQRLA</sequence>
<organism evidence="6 7">
    <name type="scientific">Venatoribacter cucullus</name>
    <dbReference type="NCBI Taxonomy" id="2661630"/>
    <lineage>
        <taxon>Bacteria</taxon>
        <taxon>Pseudomonadati</taxon>
        <taxon>Pseudomonadota</taxon>
        <taxon>Gammaproteobacteria</taxon>
        <taxon>Oceanospirillales</taxon>
        <taxon>Oceanospirillaceae</taxon>
        <taxon>Venatoribacter</taxon>
    </lineage>
</organism>
<dbReference type="PANTHER" id="PTHR14226:SF76">
    <property type="entry name" value="NTE FAMILY PROTEIN RSSA"/>
    <property type="match status" value="1"/>
</dbReference>
<dbReference type="AlphaFoldDB" id="A0A9X7YNK6"/>
<dbReference type="InterPro" id="IPR050301">
    <property type="entry name" value="NTE"/>
</dbReference>
<keyword evidence="2 4" id="KW-0442">Lipid degradation</keyword>
<dbReference type="Gene3D" id="3.40.1090.10">
    <property type="entry name" value="Cytosolic phospholipase A2 catalytic domain"/>
    <property type="match status" value="2"/>
</dbReference>
<reference evidence="6 7" key="1">
    <citation type="submission" date="2019-11" db="EMBL/GenBank/DDBJ databases">
        <title>Venatorbacter sp. nov. a predator of Campylobacter and other Gram-negative bacteria.</title>
        <authorList>
            <person name="Saeedi A."/>
            <person name="Cummings N.J."/>
            <person name="Connerton I.F."/>
            <person name="Connerton P.L."/>
        </authorList>
    </citation>
    <scope>NUCLEOTIDE SEQUENCE [LARGE SCALE GENOMIC DNA]</scope>
    <source>
        <strain evidence="6">XL5</strain>
    </source>
</reference>
<dbReference type="SUPFAM" id="SSF52151">
    <property type="entry name" value="FabD/lysophospholipase-like"/>
    <property type="match status" value="1"/>
</dbReference>
<dbReference type="GO" id="GO:0016042">
    <property type="term" value="P:lipid catabolic process"/>
    <property type="evidence" value="ECO:0007669"/>
    <property type="project" value="UniProtKB-UniRule"/>
</dbReference>
<dbReference type="Pfam" id="PF01734">
    <property type="entry name" value="Patatin"/>
    <property type="match status" value="1"/>
</dbReference>
<evidence type="ECO:0000313" key="6">
    <source>
        <dbReference type="EMBL" id="QQD23746.1"/>
    </source>
</evidence>
<keyword evidence="7" id="KW-1185">Reference proteome</keyword>
<evidence type="ECO:0000256" key="2">
    <source>
        <dbReference type="ARBA" id="ARBA00022963"/>
    </source>
</evidence>
<dbReference type="InterPro" id="IPR016035">
    <property type="entry name" value="Acyl_Trfase/lysoPLipase"/>
</dbReference>
<proteinExistence type="predicted"/>
<name>A0A9X7YNK6_9GAMM</name>
<dbReference type="EMBL" id="CP046056">
    <property type="protein sequence ID" value="QQD23746.1"/>
    <property type="molecule type" value="Genomic_DNA"/>
</dbReference>
<comment type="caution">
    <text evidence="4">Lacks conserved residue(s) required for the propagation of feature annotation.</text>
</comment>
<evidence type="ECO:0000256" key="4">
    <source>
        <dbReference type="PROSITE-ProRule" id="PRU01161"/>
    </source>
</evidence>
<evidence type="ECO:0000256" key="1">
    <source>
        <dbReference type="ARBA" id="ARBA00022801"/>
    </source>
</evidence>
<feature type="short sequence motif" description="GXSXG" evidence="4">
    <location>
        <begin position="38"/>
        <end position="42"/>
    </location>
</feature>
<dbReference type="Proteomes" id="UP000596074">
    <property type="component" value="Chromosome"/>
</dbReference>
<feature type="active site" description="Proton acceptor" evidence="4">
    <location>
        <position position="154"/>
    </location>
</feature>
<evidence type="ECO:0000313" key="7">
    <source>
        <dbReference type="Proteomes" id="UP000596074"/>
    </source>
</evidence>
<gene>
    <name evidence="6" type="ORF">GJQ55_04280</name>
</gene>
<dbReference type="RefSeq" id="WP_228346285.1">
    <property type="nucleotide sequence ID" value="NZ_CP046056.1"/>
</dbReference>
<keyword evidence="3 4" id="KW-0443">Lipid metabolism</keyword>